<dbReference type="PANTHER" id="PTHR14187">
    <property type="entry name" value="ALPHA KINASE/ELONGATION FACTOR 2 KINASE"/>
    <property type="match status" value="1"/>
</dbReference>
<dbReference type="Gene3D" id="3.30.420.40">
    <property type="match status" value="1"/>
</dbReference>
<evidence type="ECO:0000313" key="1">
    <source>
        <dbReference type="EMBL" id="KDQ17031.1"/>
    </source>
</evidence>
<dbReference type="PANTHER" id="PTHR14187:SF5">
    <property type="entry name" value="HEAT SHOCK 70 KDA PROTEIN 12A"/>
    <property type="match status" value="1"/>
</dbReference>
<dbReference type="HOGENOM" id="CLU_009958_4_0_1"/>
<dbReference type="EMBL" id="KL198025">
    <property type="protein sequence ID" value="KDQ17031.1"/>
    <property type="molecule type" value="Genomic_DNA"/>
</dbReference>
<organism evidence="1 2">
    <name type="scientific">Botryobasidium botryosum (strain FD-172 SS1)</name>
    <dbReference type="NCBI Taxonomy" id="930990"/>
    <lineage>
        <taxon>Eukaryota</taxon>
        <taxon>Fungi</taxon>
        <taxon>Dikarya</taxon>
        <taxon>Basidiomycota</taxon>
        <taxon>Agaricomycotina</taxon>
        <taxon>Agaricomycetes</taxon>
        <taxon>Cantharellales</taxon>
        <taxon>Botryobasidiaceae</taxon>
        <taxon>Botryobasidium</taxon>
    </lineage>
</organism>
<sequence>MHPIDDTPWNQGPKIIVAFDIGNTQATVSFAHLRPGSPPCIHTVCQWPGQQNQGGEAKVPTLTWYDSAGQARAFGAEARTFSVLDQAEDCGWCLAKNFKQHLYPRAMRGQHIVELDPLPTQVSMEQIYADFMSYLFRHTRAFFCERIIDGERSWQSLQDTIDFAITYPSQWGIVEQGLLRYAMVKAGIVPSLRASQERVHFVSEALAAAHLCLVHANPVKDLKVSDKIIICDAGESSANTTLYSVDETEPLICLREACTPSRKVTGELFVKRNAQVFFTKLFTDAGLDEESIAGYVDDALESFACEAMRSFEHDSEDKRISVGGRRFTNAQLNVRRGSLILKGTQIQKFFEPCVTEVVESVVSQLEGHMVQHVFLIGKFGESSYLRQRLNEEINRKGLKVTTISDSPSKRIVDGAVIWLVRHVAATRTTRFAFGVETRIDVEPIEIPKIGRKVVPSPSGPKYEGGWAEIISKVSTFFKPMTRPLETVVIGQDVGEFGGNYSDLLPSLYDKHTSLDGLLAIDLCLRWTGIPTDVYRG</sequence>
<proteinExistence type="predicted"/>
<keyword evidence="2" id="KW-1185">Reference proteome</keyword>
<dbReference type="CDD" id="cd10170">
    <property type="entry name" value="ASKHA_NBD_HSP70"/>
    <property type="match status" value="1"/>
</dbReference>
<dbReference type="InterPro" id="IPR043129">
    <property type="entry name" value="ATPase_NBD"/>
</dbReference>
<dbReference type="SUPFAM" id="SSF53067">
    <property type="entry name" value="Actin-like ATPase domain"/>
    <property type="match status" value="1"/>
</dbReference>
<reference evidence="2" key="1">
    <citation type="journal article" date="2014" name="Proc. Natl. Acad. Sci. U.S.A.">
        <title>Extensive sampling of basidiomycete genomes demonstrates inadequacy of the white-rot/brown-rot paradigm for wood decay fungi.</title>
        <authorList>
            <person name="Riley R."/>
            <person name="Salamov A.A."/>
            <person name="Brown D.W."/>
            <person name="Nagy L.G."/>
            <person name="Floudas D."/>
            <person name="Held B.W."/>
            <person name="Levasseur A."/>
            <person name="Lombard V."/>
            <person name="Morin E."/>
            <person name="Otillar R."/>
            <person name="Lindquist E.A."/>
            <person name="Sun H."/>
            <person name="LaButti K.M."/>
            <person name="Schmutz J."/>
            <person name="Jabbour D."/>
            <person name="Luo H."/>
            <person name="Baker S.E."/>
            <person name="Pisabarro A.G."/>
            <person name="Walton J.D."/>
            <person name="Blanchette R.A."/>
            <person name="Henrissat B."/>
            <person name="Martin F."/>
            <person name="Cullen D."/>
            <person name="Hibbett D.S."/>
            <person name="Grigoriev I.V."/>
        </authorList>
    </citation>
    <scope>NUCLEOTIDE SEQUENCE [LARGE SCALE GENOMIC DNA]</scope>
    <source>
        <strain evidence="2">FD-172 SS1</strain>
    </source>
</reference>
<evidence type="ECO:0000313" key="2">
    <source>
        <dbReference type="Proteomes" id="UP000027195"/>
    </source>
</evidence>
<dbReference type="OrthoDB" id="2963168at2759"/>
<accession>A0A067MZS4</accession>
<dbReference type="InParanoid" id="A0A067MZS4"/>
<gene>
    <name evidence="1" type="ORF">BOTBODRAFT_53653</name>
</gene>
<dbReference type="STRING" id="930990.A0A067MZS4"/>
<protein>
    <recommendedName>
        <fullName evidence="3">Actin-like ATPase domain-containing protein</fullName>
    </recommendedName>
</protein>
<dbReference type="Proteomes" id="UP000027195">
    <property type="component" value="Unassembled WGS sequence"/>
</dbReference>
<evidence type="ECO:0008006" key="3">
    <source>
        <dbReference type="Google" id="ProtNLM"/>
    </source>
</evidence>
<name>A0A067MZS4_BOTB1</name>
<dbReference type="AlphaFoldDB" id="A0A067MZS4"/>